<dbReference type="Proteomes" id="UP000694845">
    <property type="component" value="Unplaced"/>
</dbReference>
<protein>
    <submittedName>
        <fullName evidence="3">Uncharacterized protein LOC110986173</fullName>
    </submittedName>
</protein>
<dbReference type="GeneID" id="110986173"/>
<accession>A0A8B7ZJP9</accession>
<feature type="transmembrane region" description="Helical" evidence="1">
    <location>
        <begin position="15"/>
        <end position="35"/>
    </location>
</feature>
<name>A0A8B7ZJP9_ACAPL</name>
<reference evidence="3" key="1">
    <citation type="submission" date="2025-08" db="UniProtKB">
        <authorList>
            <consortium name="RefSeq"/>
        </authorList>
    </citation>
    <scope>IDENTIFICATION</scope>
</reference>
<organism evidence="2 3">
    <name type="scientific">Acanthaster planci</name>
    <name type="common">Crown-of-thorns starfish</name>
    <dbReference type="NCBI Taxonomy" id="133434"/>
    <lineage>
        <taxon>Eukaryota</taxon>
        <taxon>Metazoa</taxon>
        <taxon>Echinodermata</taxon>
        <taxon>Eleutherozoa</taxon>
        <taxon>Asterozoa</taxon>
        <taxon>Asteroidea</taxon>
        <taxon>Valvatacea</taxon>
        <taxon>Valvatida</taxon>
        <taxon>Acanthasteridae</taxon>
        <taxon>Acanthaster</taxon>
    </lineage>
</organism>
<proteinExistence type="predicted"/>
<evidence type="ECO:0000313" key="2">
    <source>
        <dbReference type="Proteomes" id="UP000694845"/>
    </source>
</evidence>
<sequence length="133" mass="15046">MAASMNGLPTAQHTAYSITSIIGASFISTVFSHLMPVSPTKMTCQIDERHCLHRCLQEGDPLQFGQEFLDFKRTPQRVPNSSLPSSCYMYHQQKSRDQTRLACTCSTLLPVLVAIREHSTGWWAASMLHWLYL</sequence>
<dbReference type="RefSeq" id="XP_022103521.1">
    <property type="nucleotide sequence ID" value="XM_022247829.1"/>
</dbReference>
<keyword evidence="1" id="KW-1133">Transmembrane helix</keyword>
<keyword evidence="2" id="KW-1185">Reference proteome</keyword>
<keyword evidence="1" id="KW-0472">Membrane</keyword>
<evidence type="ECO:0000313" key="3">
    <source>
        <dbReference type="RefSeq" id="XP_022103521.1"/>
    </source>
</evidence>
<evidence type="ECO:0000256" key="1">
    <source>
        <dbReference type="SAM" id="Phobius"/>
    </source>
</evidence>
<dbReference type="KEGG" id="aplc:110986173"/>
<gene>
    <name evidence="3" type="primary">LOC110986173</name>
</gene>
<keyword evidence="1" id="KW-0812">Transmembrane</keyword>
<dbReference type="AlphaFoldDB" id="A0A8B7ZJP9"/>